<dbReference type="EMBL" id="BMAT01013155">
    <property type="protein sequence ID" value="GFS06793.1"/>
    <property type="molecule type" value="Genomic_DNA"/>
</dbReference>
<keyword evidence="3" id="KW-1185">Reference proteome</keyword>
<proteinExistence type="predicted"/>
<name>A0AAV4I976_9GAST</name>
<evidence type="ECO:0000313" key="3">
    <source>
        <dbReference type="Proteomes" id="UP000762676"/>
    </source>
</evidence>
<dbReference type="AlphaFoldDB" id="A0AAV4I976"/>
<feature type="region of interest" description="Disordered" evidence="1">
    <location>
        <begin position="49"/>
        <end position="68"/>
    </location>
</feature>
<organism evidence="2 3">
    <name type="scientific">Elysia marginata</name>
    <dbReference type="NCBI Taxonomy" id="1093978"/>
    <lineage>
        <taxon>Eukaryota</taxon>
        <taxon>Metazoa</taxon>
        <taxon>Spiralia</taxon>
        <taxon>Lophotrochozoa</taxon>
        <taxon>Mollusca</taxon>
        <taxon>Gastropoda</taxon>
        <taxon>Heterobranchia</taxon>
        <taxon>Euthyneura</taxon>
        <taxon>Panpulmonata</taxon>
        <taxon>Sacoglossa</taxon>
        <taxon>Placobranchoidea</taxon>
        <taxon>Plakobranchidae</taxon>
        <taxon>Elysia</taxon>
    </lineage>
</organism>
<feature type="region of interest" description="Disordered" evidence="1">
    <location>
        <begin position="84"/>
        <end position="111"/>
    </location>
</feature>
<dbReference type="Proteomes" id="UP000762676">
    <property type="component" value="Unassembled WGS sequence"/>
</dbReference>
<reference evidence="2 3" key="1">
    <citation type="journal article" date="2021" name="Elife">
        <title>Chloroplast acquisition without the gene transfer in kleptoplastic sea slugs, Plakobranchus ocellatus.</title>
        <authorList>
            <person name="Maeda T."/>
            <person name="Takahashi S."/>
            <person name="Yoshida T."/>
            <person name="Shimamura S."/>
            <person name="Takaki Y."/>
            <person name="Nagai Y."/>
            <person name="Toyoda A."/>
            <person name="Suzuki Y."/>
            <person name="Arimoto A."/>
            <person name="Ishii H."/>
            <person name="Satoh N."/>
            <person name="Nishiyama T."/>
            <person name="Hasebe M."/>
            <person name="Maruyama T."/>
            <person name="Minagawa J."/>
            <person name="Obokata J."/>
            <person name="Shigenobu S."/>
        </authorList>
    </citation>
    <scope>NUCLEOTIDE SEQUENCE [LARGE SCALE GENOMIC DNA]</scope>
</reference>
<comment type="caution">
    <text evidence="2">The sequence shown here is derived from an EMBL/GenBank/DDBJ whole genome shotgun (WGS) entry which is preliminary data.</text>
</comment>
<evidence type="ECO:0000256" key="1">
    <source>
        <dbReference type="SAM" id="MobiDB-lite"/>
    </source>
</evidence>
<accession>A0AAV4I976</accession>
<evidence type="ECO:0000313" key="2">
    <source>
        <dbReference type="EMBL" id="GFS06793.1"/>
    </source>
</evidence>
<sequence>MSNKVSTHARLSQLARLSGVYARPCRSDNPAQSVSERLGDIQAAIKQSSKESLGLVTTTKQRKHPDPEISVLSKEQKEIRIKIQNTKDDNETRARLKIERNKYYTPSEKDK</sequence>
<protein>
    <submittedName>
        <fullName evidence="2">Uncharacterized protein</fullName>
    </submittedName>
</protein>
<feature type="compositionally biased region" description="Polar residues" evidence="1">
    <location>
        <begin position="49"/>
        <end position="59"/>
    </location>
</feature>
<gene>
    <name evidence="2" type="ORF">ElyMa_006554100</name>
</gene>